<reference evidence="10 11" key="1">
    <citation type="submission" date="2024-04" db="EMBL/GenBank/DDBJ databases">
        <title>draft genome sequnece of Paenibacillus filicis.</title>
        <authorList>
            <person name="Kim D.-U."/>
        </authorList>
    </citation>
    <scope>NUCLEOTIDE SEQUENCE [LARGE SCALE GENOMIC DNA]</scope>
    <source>
        <strain evidence="10 11">KACC14197</strain>
    </source>
</reference>
<dbReference type="Pfam" id="PF01435">
    <property type="entry name" value="Peptidase_M48"/>
    <property type="match status" value="1"/>
</dbReference>
<comment type="caution">
    <text evidence="10">The sequence shown here is derived from an EMBL/GenBank/DDBJ whole genome shotgun (WGS) entry which is preliminary data.</text>
</comment>
<dbReference type="EMBL" id="JBBPCC010000013">
    <property type="protein sequence ID" value="MEK8130139.1"/>
    <property type="molecule type" value="Genomic_DNA"/>
</dbReference>
<name>A0ABU9DN09_9BACL</name>
<evidence type="ECO:0000313" key="11">
    <source>
        <dbReference type="Proteomes" id="UP001469365"/>
    </source>
</evidence>
<keyword evidence="11" id="KW-1185">Reference proteome</keyword>
<comment type="similarity">
    <text evidence="6">Belongs to the peptidase M48 family.</text>
</comment>
<feature type="transmembrane region" description="Helical" evidence="7">
    <location>
        <begin position="66"/>
        <end position="85"/>
    </location>
</feature>
<feature type="domain" description="Peptidase M48" evidence="8">
    <location>
        <begin position="211"/>
        <end position="416"/>
    </location>
</feature>
<dbReference type="Gene3D" id="3.30.2010.10">
    <property type="entry name" value="Metalloproteases ('zincins'), catalytic domain"/>
    <property type="match status" value="1"/>
</dbReference>
<evidence type="ECO:0000256" key="7">
    <source>
        <dbReference type="SAM" id="Phobius"/>
    </source>
</evidence>
<dbReference type="CDD" id="cd07343">
    <property type="entry name" value="M48A_Zmpste24p_like"/>
    <property type="match status" value="1"/>
</dbReference>
<feature type="transmembrane region" description="Helical" evidence="7">
    <location>
        <begin position="9"/>
        <end position="28"/>
    </location>
</feature>
<keyword evidence="2" id="KW-0479">Metal-binding</keyword>
<feature type="transmembrane region" description="Helical" evidence="7">
    <location>
        <begin position="181"/>
        <end position="200"/>
    </location>
</feature>
<comment type="cofactor">
    <cofactor evidence="6">
        <name>Zn(2+)</name>
        <dbReference type="ChEBI" id="CHEBI:29105"/>
    </cofactor>
    <text evidence="6">Binds 1 zinc ion per subunit.</text>
</comment>
<evidence type="ECO:0000256" key="2">
    <source>
        <dbReference type="ARBA" id="ARBA00022723"/>
    </source>
</evidence>
<evidence type="ECO:0000256" key="5">
    <source>
        <dbReference type="ARBA" id="ARBA00023049"/>
    </source>
</evidence>
<feature type="domain" description="CAAX prenyl protease 1 N-terminal" evidence="9">
    <location>
        <begin position="48"/>
        <end position="205"/>
    </location>
</feature>
<protein>
    <submittedName>
        <fullName evidence="10">M48 family metallopeptidase</fullName>
    </submittedName>
</protein>
<dbReference type="Proteomes" id="UP001469365">
    <property type="component" value="Unassembled WGS sequence"/>
</dbReference>
<evidence type="ECO:0000313" key="10">
    <source>
        <dbReference type="EMBL" id="MEK8130139.1"/>
    </source>
</evidence>
<evidence type="ECO:0000256" key="6">
    <source>
        <dbReference type="RuleBase" id="RU003983"/>
    </source>
</evidence>
<dbReference type="InterPro" id="IPR032456">
    <property type="entry name" value="Peptidase_M48_N"/>
</dbReference>
<feature type="transmembrane region" description="Helical" evidence="7">
    <location>
        <begin position="106"/>
        <end position="130"/>
    </location>
</feature>
<dbReference type="Pfam" id="PF16491">
    <property type="entry name" value="Peptidase_M48_N"/>
    <property type="match status" value="1"/>
</dbReference>
<keyword evidence="1 6" id="KW-0645">Protease</keyword>
<keyword evidence="3 6" id="KW-0378">Hydrolase</keyword>
<keyword evidence="4 6" id="KW-0862">Zinc</keyword>
<organism evidence="10 11">
    <name type="scientific">Paenibacillus filicis</name>
    <dbReference type="NCBI Taxonomy" id="669464"/>
    <lineage>
        <taxon>Bacteria</taxon>
        <taxon>Bacillati</taxon>
        <taxon>Bacillota</taxon>
        <taxon>Bacilli</taxon>
        <taxon>Bacillales</taxon>
        <taxon>Paenibacillaceae</taxon>
        <taxon>Paenibacillus</taxon>
    </lineage>
</organism>
<evidence type="ECO:0000256" key="3">
    <source>
        <dbReference type="ARBA" id="ARBA00022801"/>
    </source>
</evidence>
<dbReference type="InterPro" id="IPR027057">
    <property type="entry name" value="CAXX_Prtase_1"/>
</dbReference>
<feature type="transmembrane region" description="Helical" evidence="7">
    <location>
        <begin position="150"/>
        <end position="169"/>
    </location>
</feature>
<evidence type="ECO:0000259" key="9">
    <source>
        <dbReference type="Pfam" id="PF16491"/>
    </source>
</evidence>
<evidence type="ECO:0000256" key="4">
    <source>
        <dbReference type="ARBA" id="ARBA00022833"/>
    </source>
</evidence>
<evidence type="ECO:0000259" key="8">
    <source>
        <dbReference type="Pfam" id="PF01435"/>
    </source>
</evidence>
<dbReference type="PANTHER" id="PTHR10120">
    <property type="entry name" value="CAAX PRENYL PROTEASE 1"/>
    <property type="match status" value="1"/>
</dbReference>
<keyword evidence="7" id="KW-1133">Transmembrane helix</keyword>
<keyword evidence="5 6" id="KW-0482">Metalloprotease</keyword>
<keyword evidence="7" id="KW-0472">Membrane</keyword>
<keyword evidence="7" id="KW-0812">Transmembrane</keyword>
<gene>
    <name evidence="10" type="ORF">WMW72_19735</name>
</gene>
<dbReference type="RefSeq" id="WP_341417267.1">
    <property type="nucleotide sequence ID" value="NZ_JBBPCC010000013.1"/>
</dbReference>
<proteinExistence type="inferred from homology"/>
<sequence>MKAAVSRGMWLTLGLIGYTAAIGLYLIIAAKHPIPQADIGSAADPATFLEPERYRQSIAYAAWSNWLFFISYPWEWGIYVWLLVSGTGARLQARWDGDGRFSRLRLPLMVLLLQAAVSLGLLPLRITGFLLSRANGISTQSWGSWVYDRAIDFGLEYLVMVVAAAAAFWMIRRGGRWWLKLWLVSVPCLLLAVYVQPVVIDPLYNTFSRLSDPQLESRILELASRAGISADRVYEVRMSDQTNAMNAYVSGLGSSLRIVLWDTTMNKLSQPEILLIMAHEMGHYVMHHLEWSTAAAAASTLVLLVAGSWIARLLLRRYGESWRIGRLHEPAALPLALLVLSVLSFVTLPLSNAVSRQAELVADRYAFRLIGDADSAVTMYQQLAASSLSEMNPPMLVKLFRSTHPSLLERIRNAQQFDGSHA</sequence>
<feature type="transmembrane region" description="Helical" evidence="7">
    <location>
        <begin position="291"/>
        <end position="311"/>
    </location>
</feature>
<accession>A0ABU9DN09</accession>
<evidence type="ECO:0000256" key="1">
    <source>
        <dbReference type="ARBA" id="ARBA00022670"/>
    </source>
</evidence>
<dbReference type="InterPro" id="IPR001915">
    <property type="entry name" value="Peptidase_M48"/>
</dbReference>